<sequence>MPTTQELELLSLPPQVPVIRQFRVVRSVHGQPVEVSVLIKGGHLHELNYHQQVRPGSG</sequence>
<dbReference type="InterPro" id="IPR028978">
    <property type="entry name" value="Chorismate_lyase_/UTRA_dom_sf"/>
</dbReference>
<proteinExistence type="predicted"/>
<evidence type="ECO:0000313" key="1">
    <source>
        <dbReference type="EMBL" id="MCG5443577.1"/>
    </source>
</evidence>
<dbReference type="SUPFAM" id="SSF64288">
    <property type="entry name" value="Chorismate lyase-like"/>
    <property type="match status" value="1"/>
</dbReference>
<keyword evidence="2" id="KW-1185">Reference proteome</keyword>
<dbReference type="EMBL" id="JAKKFD010000019">
    <property type="protein sequence ID" value="MCG5443577.1"/>
    <property type="molecule type" value="Genomic_DNA"/>
</dbReference>
<evidence type="ECO:0008006" key="3">
    <source>
        <dbReference type="Google" id="ProtNLM"/>
    </source>
</evidence>
<evidence type="ECO:0000313" key="2">
    <source>
        <dbReference type="Proteomes" id="UP001201629"/>
    </source>
</evidence>
<comment type="caution">
    <text evidence="1">The sequence shown here is derived from an EMBL/GenBank/DDBJ whole genome shotgun (WGS) entry which is preliminary data.</text>
</comment>
<reference evidence="1 2" key="1">
    <citation type="submission" date="2022-01" db="EMBL/GenBank/DDBJ databases">
        <authorList>
            <person name="Riesco R."/>
            <person name="Trujillo M.E."/>
        </authorList>
    </citation>
    <scope>NUCLEOTIDE SEQUENCE [LARGE SCALE GENOMIC DNA]</scope>
    <source>
        <strain evidence="1 2">NIE79</strain>
    </source>
</reference>
<protein>
    <recommendedName>
        <fullName evidence="3">UTRA domain-containing protein</fullName>
    </recommendedName>
</protein>
<dbReference type="Proteomes" id="UP001201629">
    <property type="component" value="Unassembled WGS sequence"/>
</dbReference>
<dbReference type="Gene3D" id="3.40.1410.10">
    <property type="entry name" value="Chorismate lyase-like"/>
    <property type="match status" value="1"/>
</dbReference>
<accession>A0ABS9N0X6</accession>
<organism evidence="1 2">
    <name type="scientific">Micromonospora trifolii</name>
    <dbReference type="NCBI Taxonomy" id="2911208"/>
    <lineage>
        <taxon>Bacteria</taxon>
        <taxon>Bacillati</taxon>
        <taxon>Actinomycetota</taxon>
        <taxon>Actinomycetes</taxon>
        <taxon>Micromonosporales</taxon>
        <taxon>Micromonosporaceae</taxon>
        <taxon>Micromonospora</taxon>
    </lineage>
</organism>
<gene>
    <name evidence="1" type="ORF">NIE79_001390</name>
</gene>
<name>A0ABS9N0X6_9ACTN</name>